<keyword evidence="3" id="KW-1185">Reference proteome</keyword>
<evidence type="ECO:0000313" key="3">
    <source>
        <dbReference type="Proteomes" id="UP001154282"/>
    </source>
</evidence>
<dbReference type="Proteomes" id="UP001154282">
    <property type="component" value="Unassembled WGS sequence"/>
</dbReference>
<reference evidence="2" key="1">
    <citation type="submission" date="2022-08" db="EMBL/GenBank/DDBJ databases">
        <authorList>
            <person name="Gutierrez-Valencia J."/>
        </authorList>
    </citation>
    <scope>NUCLEOTIDE SEQUENCE</scope>
</reference>
<name>A0AAV0NM92_9ROSI</name>
<organism evidence="2 3">
    <name type="scientific">Linum tenue</name>
    <dbReference type="NCBI Taxonomy" id="586396"/>
    <lineage>
        <taxon>Eukaryota</taxon>
        <taxon>Viridiplantae</taxon>
        <taxon>Streptophyta</taxon>
        <taxon>Embryophyta</taxon>
        <taxon>Tracheophyta</taxon>
        <taxon>Spermatophyta</taxon>
        <taxon>Magnoliopsida</taxon>
        <taxon>eudicotyledons</taxon>
        <taxon>Gunneridae</taxon>
        <taxon>Pentapetalae</taxon>
        <taxon>rosids</taxon>
        <taxon>fabids</taxon>
        <taxon>Malpighiales</taxon>
        <taxon>Linaceae</taxon>
        <taxon>Linum</taxon>
    </lineage>
</organism>
<dbReference type="EMBL" id="CAMGYJ010000008">
    <property type="protein sequence ID" value="CAI0459779.1"/>
    <property type="molecule type" value="Genomic_DNA"/>
</dbReference>
<feature type="non-terminal residue" evidence="2">
    <location>
        <position position="83"/>
    </location>
</feature>
<comment type="caution">
    <text evidence="2">The sequence shown here is derived from an EMBL/GenBank/DDBJ whole genome shotgun (WGS) entry which is preliminary data.</text>
</comment>
<sequence length="83" mass="9310">MELSPSSSSSSSLCFKAECPISLDRALEGFMQDSLQRFLVPQSHGMGSIFLLVSLCTNPIWLVKTRFQLQTHHQSSRPYSGLY</sequence>
<evidence type="ECO:0000313" key="2">
    <source>
        <dbReference type="EMBL" id="CAI0459779.1"/>
    </source>
</evidence>
<keyword evidence="1" id="KW-0472">Membrane</keyword>
<gene>
    <name evidence="2" type="ORF">LITE_LOCUS34163</name>
</gene>
<evidence type="ECO:0000256" key="1">
    <source>
        <dbReference type="SAM" id="Phobius"/>
    </source>
</evidence>
<accession>A0AAV0NM92</accession>
<keyword evidence="1" id="KW-1133">Transmembrane helix</keyword>
<dbReference type="AlphaFoldDB" id="A0AAV0NM92"/>
<feature type="transmembrane region" description="Helical" evidence="1">
    <location>
        <begin position="45"/>
        <end position="63"/>
    </location>
</feature>
<protein>
    <submittedName>
        <fullName evidence="2">Uncharacterized protein</fullName>
    </submittedName>
</protein>
<proteinExistence type="predicted"/>
<keyword evidence="1" id="KW-0812">Transmembrane</keyword>